<name>A0A850HIQ7_9FIRM</name>
<dbReference type="Proteomes" id="UP000701680">
    <property type="component" value="Unassembled WGS sequence"/>
</dbReference>
<protein>
    <submittedName>
        <fullName evidence="2">Uncharacterized protein</fullName>
    </submittedName>
</protein>
<reference evidence="2" key="2">
    <citation type="submission" date="2020-02" db="EMBL/GenBank/DDBJ databases">
        <authorList>
            <person name="Littmann E."/>
            <person name="Sorbara M."/>
        </authorList>
    </citation>
    <scope>NUCLEOTIDE SEQUENCE</scope>
    <source>
        <strain evidence="2">MSK.17.11</strain>
        <strain evidence="1">MSK.17.38</strain>
    </source>
</reference>
<dbReference type="RefSeq" id="WP_173814589.1">
    <property type="nucleotide sequence ID" value="NZ_JAAITX010000003.1"/>
</dbReference>
<dbReference type="EMBL" id="JAAITX010000003">
    <property type="protein sequence ID" value="NVH58251.1"/>
    <property type="molecule type" value="Genomic_DNA"/>
</dbReference>
<accession>A0A850HIQ7</accession>
<organism evidence="2 3">
    <name type="scientific">Dorea phocaeensis</name>
    <dbReference type="NCBI Taxonomy" id="2040291"/>
    <lineage>
        <taxon>Bacteria</taxon>
        <taxon>Bacillati</taxon>
        <taxon>Bacillota</taxon>
        <taxon>Clostridia</taxon>
        <taxon>Lachnospirales</taxon>
        <taxon>Lachnospiraceae</taxon>
        <taxon>Dorea</taxon>
    </lineage>
</organism>
<comment type="caution">
    <text evidence="2">The sequence shown here is derived from an EMBL/GenBank/DDBJ whole genome shotgun (WGS) entry which is preliminary data.</text>
</comment>
<proteinExistence type="predicted"/>
<evidence type="ECO:0000313" key="1">
    <source>
        <dbReference type="EMBL" id="NSK14477.1"/>
    </source>
</evidence>
<sequence>MNFNQLAMLQKVKECVDRFRANHPKFPLFLKAVSQNALKEGTIIEWNVTTPDGENYCSNLKLTADDMELMEYLKTLMNQSN</sequence>
<dbReference type="Proteomes" id="UP000528555">
    <property type="component" value="Unassembled WGS sequence"/>
</dbReference>
<evidence type="ECO:0000313" key="3">
    <source>
        <dbReference type="Proteomes" id="UP000528555"/>
    </source>
</evidence>
<evidence type="ECO:0000313" key="4">
    <source>
        <dbReference type="Proteomes" id="UP000701680"/>
    </source>
</evidence>
<dbReference type="EMBL" id="JAAIUO010000003">
    <property type="protein sequence ID" value="NSK14477.1"/>
    <property type="molecule type" value="Genomic_DNA"/>
</dbReference>
<keyword evidence="3" id="KW-1185">Reference proteome</keyword>
<dbReference type="AlphaFoldDB" id="A0A850HIQ7"/>
<evidence type="ECO:0000313" key="2">
    <source>
        <dbReference type="EMBL" id="NVH58251.1"/>
    </source>
</evidence>
<reference evidence="3 4" key="1">
    <citation type="journal article" date="2020" name="Cell Host Microbe">
        <title>Functional and Genomic Variation between Human-Derived Isolates of Lachnospiraceae Reveals Inter- and Intra-Species Diversity.</title>
        <authorList>
            <person name="Sorbara M.T."/>
            <person name="Littmann E.R."/>
            <person name="Fontana E."/>
            <person name="Moody T.U."/>
            <person name="Kohout C.E."/>
            <person name="Gjonbalaj M."/>
            <person name="Eaton V."/>
            <person name="Seok R."/>
            <person name="Leiner I.M."/>
            <person name="Pamer E.G."/>
        </authorList>
    </citation>
    <scope>NUCLEOTIDE SEQUENCE [LARGE SCALE GENOMIC DNA]</scope>
    <source>
        <strain evidence="2 3">MSK.17.11</strain>
        <strain evidence="1 4">MSK.17.38</strain>
    </source>
</reference>
<gene>
    <name evidence="2" type="ORF">G5A66_06235</name>
    <name evidence="1" type="ORF">G5A75_06255</name>
</gene>